<feature type="compositionally biased region" description="Acidic residues" evidence="2">
    <location>
        <begin position="847"/>
        <end position="864"/>
    </location>
</feature>
<dbReference type="AlphaFoldDB" id="W7AIC4"/>
<sequence length="1026" mass="118312">MSMFKGMLIKSSERSAKGKNPNAGKGSAAQEAQLTRGSSTLSLKRGDAYLDLEDLAPSYCSSVATTDKGGNHLRGDEAVTLPLHGDKDEEGSFQRSSGFYKIGQCGNAPPCGSYERVINSNESLNGAKRSSCSHPNWSNSRNEYSSEPYEGYLECSEREVTKRSDGALSPDEGKRHIENSPQQRLNPLNDLLTHMRDFFMMNTKQWNKNKVKKILDELAQNKIHQNVLVVMYYFTYEAYANRVLLNLKEEYNCDLLIHKFLGKVHKIRKKRKKCKEEEKVLIINEKLDAAHEMQKEIFTYNLELTSIENYITDLFRKKKQIHCCNVFLKSYVKNVLRLIIRNICTNRKEEKKKKRKFFEEKKNELCIWKRKITQKEENIKAEEENIKEKERNVEESKEELNKSVQVISSTYEKQLHKINEEIDTLDRNIKELEEIITIKKSQKEDAIRNKKKLEKERETDMKTLLQKQSDLNTSINFIKNTTSLMEEKKKFVADEKEKRKEAIAHLKEAYQSSCQKKSQTNRLLCDLKNVVRNLYSSDEEGKHVCEDNPTRKSFVGNHFETTDGKDTSPARDEHTHITNATSTKGQEEPSHHLDASNLLKKIFLLKKNIFDVEKNMNSIKGKKKQLTIDISQFNCEMDNINIKKENLKNKKKILLKNKMLSEIKNTINELEKLDQTEDVILKQLEGAKGDMNLLRKDHLRMKEQKEELKRRLFRQERKLLRWEIRHVQAGLNRDKGADSVVTPPLAEDVASVPVAMVYREGDDVVNRKEDEADKGETGDVVNGEGDDVIAPPVEESNQEEAFPFSEESEQSEEGESSAAFSQMMHQLERISAHGEDEEDNHMWSDEGGSDQEEEHTSQNDEEWEDRGGGSGTGASGGARGAETPLLSDEEKSSPSEENSDSSDNHGDGAEVVADVVPNGEEENTRDSFPRISTHRKDPLNRLEKLKLEESRTFERMLDKYKAICNLSETVDHHVLEKEVRHIYRDITREKNIFKKKKLLTLRNRKRVLKRYYHYVSDNSEEEDLNG</sequence>
<evidence type="ECO:0000256" key="2">
    <source>
        <dbReference type="SAM" id="MobiDB-lite"/>
    </source>
</evidence>
<keyword evidence="1" id="KW-0175">Coiled coil</keyword>
<protein>
    <submittedName>
        <fullName evidence="3">Uncharacterized protein</fullName>
    </submittedName>
</protein>
<proteinExistence type="predicted"/>
<feature type="coiled-coil region" evidence="1">
    <location>
        <begin position="630"/>
        <end position="725"/>
    </location>
</feature>
<feature type="region of interest" description="Disordered" evidence="2">
    <location>
        <begin position="1"/>
        <end position="40"/>
    </location>
</feature>
<feature type="compositionally biased region" description="Gly residues" evidence="2">
    <location>
        <begin position="868"/>
        <end position="879"/>
    </location>
</feature>
<feature type="compositionally biased region" description="Acidic residues" evidence="2">
    <location>
        <begin position="806"/>
        <end position="815"/>
    </location>
</feature>
<feature type="compositionally biased region" description="Basic and acidic residues" evidence="2">
    <location>
        <begin position="826"/>
        <end position="844"/>
    </location>
</feature>
<name>W7AIC4_9APIC</name>
<dbReference type="RefSeq" id="XP_008818352.1">
    <property type="nucleotide sequence ID" value="XM_008820130.1"/>
</dbReference>
<dbReference type="EMBL" id="KI965484">
    <property type="protein sequence ID" value="EUD65036.1"/>
    <property type="molecule type" value="Genomic_DNA"/>
</dbReference>
<feature type="region of interest" description="Disordered" evidence="2">
    <location>
        <begin position="761"/>
        <end position="935"/>
    </location>
</feature>
<feature type="compositionally biased region" description="Basic and acidic residues" evidence="2">
    <location>
        <begin position="922"/>
        <end position="935"/>
    </location>
</feature>
<feature type="compositionally biased region" description="Basic and acidic residues" evidence="2">
    <location>
        <begin position="761"/>
        <end position="777"/>
    </location>
</feature>
<evidence type="ECO:0000313" key="4">
    <source>
        <dbReference type="Proteomes" id="UP000030640"/>
    </source>
</evidence>
<organism evidence="3 4">
    <name type="scientific">Plasmodium inui San Antonio 1</name>
    <dbReference type="NCBI Taxonomy" id="1237626"/>
    <lineage>
        <taxon>Eukaryota</taxon>
        <taxon>Sar</taxon>
        <taxon>Alveolata</taxon>
        <taxon>Apicomplexa</taxon>
        <taxon>Aconoidasida</taxon>
        <taxon>Haemosporida</taxon>
        <taxon>Plasmodiidae</taxon>
        <taxon>Plasmodium</taxon>
        <taxon>Plasmodium (Plasmodium)</taxon>
    </lineage>
</organism>
<gene>
    <name evidence="3" type="ORF">C922_04547</name>
</gene>
<feature type="compositionally biased region" description="Polar residues" evidence="2">
    <location>
        <begin position="30"/>
        <end position="40"/>
    </location>
</feature>
<evidence type="ECO:0000313" key="3">
    <source>
        <dbReference type="EMBL" id="EUD65036.1"/>
    </source>
</evidence>
<dbReference type="Proteomes" id="UP000030640">
    <property type="component" value="Unassembled WGS sequence"/>
</dbReference>
<dbReference type="OrthoDB" id="372864at2759"/>
<feature type="coiled-coil region" evidence="1">
    <location>
        <begin position="369"/>
        <end position="463"/>
    </location>
</feature>
<keyword evidence="4" id="KW-1185">Reference proteome</keyword>
<reference evidence="3 4" key="1">
    <citation type="submission" date="2013-02" db="EMBL/GenBank/DDBJ databases">
        <title>The Genome Sequence of Plasmodium inui San Antonio 1.</title>
        <authorList>
            <consortium name="The Broad Institute Genome Sequencing Platform"/>
            <consortium name="The Broad Institute Genome Sequencing Center for Infectious Disease"/>
            <person name="Neafsey D."/>
            <person name="Cheeseman I."/>
            <person name="Volkman S."/>
            <person name="Adams J."/>
            <person name="Walker B."/>
            <person name="Young S.K."/>
            <person name="Zeng Q."/>
            <person name="Gargeya S."/>
            <person name="Fitzgerald M."/>
            <person name="Haas B."/>
            <person name="Abouelleil A."/>
            <person name="Alvarado L."/>
            <person name="Arachchi H.M."/>
            <person name="Berlin A.M."/>
            <person name="Chapman S.B."/>
            <person name="Dewar J."/>
            <person name="Goldberg J."/>
            <person name="Griggs A."/>
            <person name="Gujja S."/>
            <person name="Hansen M."/>
            <person name="Howarth C."/>
            <person name="Imamovic A."/>
            <person name="Larimer J."/>
            <person name="McCowan C."/>
            <person name="Murphy C."/>
            <person name="Neiman D."/>
            <person name="Pearson M."/>
            <person name="Priest M."/>
            <person name="Roberts A."/>
            <person name="Saif S."/>
            <person name="Shea T."/>
            <person name="Sisk P."/>
            <person name="Sykes S."/>
            <person name="Wortman J."/>
            <person name="Nusbaum C."/>
            <person name="Birren B."/>
        </authorList>
    </citation>
    <scope>NUCLEOTIDE SEQUENCE [LARGE SCALE GENOMIC DNA]</scope>
    <source>
        <strain evidence="3 4">San Antonio 1</strain>
    </source>
</reference>
<dbReference type="VEuPathDB" id="PlasmoDB:C922_04547"/>
<dbReference type="GeneID" id="20039821"/>
<evidence type="ECO:0000256" key="1">
    <source>
        <dbReference type="SAM" id="Coils"/>
    </source>
</evidence>
<accession>W7AIC4</accession>